<comment type="caution">
    <text evidence="2">The sequence shown here is derived from an EMBL/GenBank/DDBJ whole genome shotgun (WGS) entry which is preliminary data.</text>
</comment>
<dbReference type="AlphaFoldDB" id="A0A2A6RN36"/>
<dbReference type="OrthoDB" id="166241at2"/>
<evidence type="ECO:0000313" key="3">
    <source>
        <dbReference type="Proteomes" id="UP000220527"/>
    </source>
</evidence>
<dbReference type="Proteomes" id="UP000220527">
    <property type="component" value="Unassembled WGS sequence"/>
</dbReference>
<evidence type="ECO:0000313" key="2">
    <source>
        <dbReference type="EMBL" id="PDW04311.1"/>
    </source>
</evidence>
<organism evidence="2 3">
    <name type="scientific">Candidatus Viridilinea mediisalina</name>
    <dbReference type="NCBI Taxonomy" id="2024553"/>
    <lineage>
        <taxon>Bacteria</taxon>
        <taxon>Bacillati</taxon>
        <taxon>Chloroflexota</taxon>
        <taxon>Chloroflexia</taxon>
        <taxon>Chloroflexales</taxon>
        <taxon>Chloroflexineae</taxon>
        <taxon>Oscillochloridaceae</taxon>
        <taxon>Candidatus Viridilinea</taxon>
    </lineage>
</organism>
<accession>A0A2A6RN36</accession>
<proteinExistence type="predicted"/>
<feature type="compositionally biased region" description="Low complexity" evidence="1">
    <location>
        <begin position="1"/>
        <end position="12"/>
    </location>
</feature>
<reference evidence="3" key="1">
    <citation type="submission" date="2017-08" db="EMBL/GenBank/DDBJ databases">
        <authorList>
            <person name="Grouzdev D.S."/>
            <person name="Gaisin V.A."/>
            <person name="Rysina M.S."/>
            <person name="Gorlenko V.M."/>
        </authorList>
    </citation>
    <scope>NUCLEOTIDE SEQUENCE [LARGE SCALE GENOMIC DNA]</scope>
    <source>
        <strain evidence="3">Kir15-3F</strain>
    </source>
</reference>
<keyword evidence="3" id="KW-1185">Reference proteome</keyword>
<protein>
    <submittedName>
        <fullName evidence="2">Uncharacterized protein</fullName>
    </submittedName>
</protein>
<evidence type="ECO:0000256" key="1">
    <source>
        <dbReference type="SAM" id="MobiDB-lite"/>
    </source>
</evidence>
<feature type="region of interest" description="Disordered" evidence="1">
    <location>
        <begin position="1"/>
        <end position="24"/>
    </location>
</feature>
<dbReference type="EMBL" id="NQWI01000012">
    <property type="protein sequence ID" value="PDW04311.1"/>
    <property type="molecule type" value="Genomic_DNA"/>
</dbReference>
<gene>
    <name evidence="2" type="ORF">CJ255_04350</name>
</gene>
<sequence length="142" mass="15824">MPTPVALNTPLPAATPPALTPAPAPAPLPDLPENLLRLAILDLEDQNRRLRSDLYLLRAVAQLDDALVALQANQLDEVDRSILMVYRSLDQAYAFSAEQDKGPLDTFRLQLSQIRDDLHLRPEGADRRLRQLRALMLSLVEA</sequence>
<name>A0A2A6RN36_9CHLR</name>
<feature type="compositionally biased region" description="Pro residues" evidence="1">
    <location>
        <begin position="13"/>
        <end position="24"/>
    </location>
</feature>